<evidence type="ECO:0000259" key="2">
    <source>
        <dbReference type="Pfam" id="PF25534"/>
    </source>
</evidence>
<dbReference type="PANTHER" id="PTHR36223:SF1">
    <property type="entry name" value="TRANSCRIPTION ELONGATION FACTOR EAF N-TERMINAL DOMAIN-CONTAINING PROTEIN"/>
    <property type="match status" value="1"/>
</dbReference>
<feature type="domain" description="DUF7918" evidence="2">
    <location>
        <begin position="283"/>
        <end position="433"/>
    </location>
</feature>
<feature type="region of interest" description="Disordered" evidence="1">
    <location>
        <begin position="192"/>
        <end position="215"/>
    </location>
</feature>
<keyword evidence="4" id="KW-1185">Reference proteome</keyword>
<feature type="domain" description="DUF7918" evidence="2">
    <location>
        <begin position="31"/>
        <end position="183"/>
    </location>
</feature>
<dbReference type="InterPro" id="IPR057678">
    <property type="entry name" value="DUF7918"/>
</dbReference>
<gene>
    <name evidence="3" type="ORF">BD626DRAFT_629461</name>
</gene>
<reference evidence="3 4" key="1">
    <citation type="journal article" date="2019" name="New Phytol.">
        <title>Comparative genomics reveals unique wood-decay strategies and fruiting body development in the Schizophyllaceae.</title>
        <authorList>
            <person name="Almasi E."/>
            <person name="Sahu N."/>
            <person name="Krizsan K."/>
            <person name="Balint B."/>
            <person name="Kovacs G.M."/>
            <person name="Kiss B."/>
            <person name="Cseklye J."/>
            <person name="Drula E."/>
            <person name="Henrissat B."/>
            <person name="Nagy I."/>
            <person name="Chovatia M."/>
            <person name="Adam C."/>
            <person name="LaButti K."/>
            <person name="Lipzen A."/>
            <person name="Riley R."/>
            <person name="Grigoriev I.V."/>
            <person name="Nagy L.G."/>
        </authorList>
    </citation>
    <scope>NUCLEOTIDE SEQUENCE [LARGE SCALE GENOMIC DNA]</scope>
    <source>
        <strain evidence="3 4">NL-1724</strain>
    </source>
</reference>
<dbReference type="OrthoDB" id="3364132at2759"/>
<sequence length="448" mass="49747">MAPKSEDGRACSAWIPSKVGQAISIVWKDTDRSRATSADVLVDGTNCGGYILDTSRKWDEVCREYVRTSATEKRRLQFGALQLTDDDTYLTKDRRNVGEISVALWRCRVTRKGQTPMGGRRIESSLVHEKVKKGLAHTVTLGDAIKVAPSTGKRSERLDDEPLATFLFRYRGIDVLRANGIVAMSKLLTSSSSESAASATDAEVGQKRKASEELVSGREVKPEIVDIEHLVQVEKRDRQAEEEFRRARLEMLREQGRKNIKIEDVSTIISGEPFTINWRDPVSKRATSGRLRVDGTDCGGTALRSPRIAGDEIHKTHVSINDRAARPFQFGTLELTDDDSYLKKDVQDIGIISLAVWRIRVKGATQYTGVTITEPEKMHERAKKGLEHAVKFGATQNMITKGLDTEYLDKVPLATFTFRYRSIDMLRANGLAPAVAPPPPAFNASGLC</sequence>
<evidence type="ECO:0000256" key="1">
    <source>
        <dbReference type="SAM" id="MobiDB-lite"/>
    </source>
</evidence>
<dbReference type="EMBL" id="VDMD01000007">
    <property type="protein sequence ID" value="TRM64534.1"/>
    <property type="molecule type" value="Genomic_DNA"/>
</dbReference>
<dbReference type="AlphaFoldDB" id="A0A550CIF7"/>
<proteinExistence type="predicted"/>
<comment type="caution">
    <text evidence="3">The sequence shown here is derived from an EMBL/GenBank/DDBJ whole genome shotgun (WGS) entry which is preliminary data.</text>
</comment>
<feature type="compositionally biased region" description="Low complexity" evidence="1">
    <location>
        <begin position="192"/>
        <end position="203"/>
    </location>
</feature>
<feature type="compositionally biased region" description="Basic and acidic residues" evidence="1">
    <location>
        <begin position="204"/>
        <end position="215"/>
    </location>
</feature>
<dbReference type="Proteomes" id="UP000320762">
    <property type="component" value="Unassembled WGS sequence"/>
</dbReference>
<evidence type="ECO:0000313" key="3">
    <source>
        <dbReference type="EMBL" id="TRM64534.1"/>
    </source>
</evidence>
<dbReference type="PANTHER" id="PTHR36223">
    <property type="entry name" value="BETA-LACTAMASE-TYPE TRANSPEPTIDASE FOLD DOMAIN CONTAINING PROTEIN"/>
    <property type="match status" value="1"/>
</dbReference>
<evidence type="ECO:0000313" key="4">
    <source>
        <dbReference type="Proteomes" id="UP000320762"/>
    </source>
</evidence>
<protein>
    <recommendedName>
        <fullName evidence="2">DUF7918 domain-containing protein</fullName>
    </recommendedName>
</protein>
<dbReference type="STRING" id="97359.A0A550CIF7"/>
<dbReference type="Pfam" id="PF25534">
    <property type="entry name" value="DUF7918"/>
    <property type="match status" value="2"/>
</dbReference>
<name>A0A550CIF7_9AGAR</name>
<accession>A0A550CIF7</accession>
<organism evidence="3 4">
    <name type="scientific">Schizophyllum amplum</name>
    <dbReference type="NCBI Taxonomy" id="97359"/>
    <lineage>
        <taxon>Eukaryota</taxon>
        <taxon>Fungi</taxon>
        <taxon>Dikarya</taxon>
        <taxon>Basidiomycota</taxon>
        <taxon>Agaricomycotina</taxon>
        <taxon>Agaricomycetes</taxon>
        <taxon>Agaricomycetidae</taxon>
        <taxon>Agaricales</taxon>
        <taxon>Schizophyllaceae</taxon>
        <taxon>Schizophyllum</taxon>
    </lineage>
</organism>